<dbReference type="AlphaFoldDB" id="A0A3A9YS57"/>
<dbReference type="PANTHER" id="PTHR20935:SF0">
    <property type="entry name" value="SERINE_THREONINE-PROTEIN PHOSPHATASE PGAM5, MITOCHONDRIAL"/>
    <property type="match status" value="1"/>
</dbReference>
<dbReference type="PANTHER" id="PTHR20935">
    <property type="entry name" value="PHOSPHOGLYCERATE MUTASE-RELATED"/>
    <property type="match status" value="1"/>
</dbReference>
<name>A0A3A9YS57_9ACTN</name>
<dbReference type="OrthoDB" id="9800841at2"/>
<dbReference type="EMBL" id="RBAK01000019">
    <property type="protein sequence ID" value="RKN38888.1"/>
    <property type="molecule type" value="Genomic_DNA"/>
</dbReference>
<dbReference type="Pfam" id="PF00300">
    <property type="entry name" value="His_Phos_1"/>
    <property type="match status" value="1"/>
</dbReference>
<keyword evidence="1" id="KW-0378">Hydrolase</keyword>
<comment type="caution">
    <text evidence="2">The sequence shown here is derived from an EMBL/GenBank/DDBJ whole genome shotgun (WGS) entry which is preliminary data.</text>
</comment>
<accession>A0A3A9YS57</accession>
<keyword evidence="3" id="KW-1185">Reference proteome</keyword>
<dbReference type="Proteomes" id="UP000281726">
    <property type="component" value="Unassembled WGS sequence"/>
</dbReference>
<reference evidence="2 3" key="1">
    <citation type="journal article" date="2004" name="Syst. Appl. Microbiol.">
        <title>Cryptoendolithic actinomycetes from antarctic sandstone rock samples: Micromonospora endolithica sp. nov. and two isolates related to Micromonospora coerulea Jensen 1932.</title>
        <authorList>
            <person name="Hirsch P."/>
            <person name="Mevs U."/>
            <person name="Kroppenstedt R.M."/>
            <person name="Schumann P."/>
            <person name="Stackebrandt E."/>
        </authorList>
    </citation>
    <scope>NUCLEOTIDE SEQUENCE [LARGE SCALE GENOMIC DNA]</scope>
    <source>
        <strain evidence="2 3">JCM 12677</strain>
    </source>
</reference>
<dbReference type="CDD" id="cd07067">
    <property type="entry name" value="HP_PGM_like"/>
    <property type="match status" value="1"/>
</dbReference>
<dbReference type="GO" id="GO:0016787">
    <property type="term" value="F:hydrolase activity"/>
    <property type="evidence" value="ECO:0007669"/>
    <property type="project" value="UniProtKB-KW"/>
</dbReference>
<evidence type="ECO:0000313" key="3">
    <source>
        <dbReference type="Proteomes" id="UP000281726"/>
    </source>
</evidence>
<evidence type="ECO:0000256" key="1">
    <source>
        <dbReference type="ARBA" id="ARBA00022801"/>
    </source>
</evidence>
<dbReference type="InterPro" id="IPR029033">
    <property type="entry name" value="His_PPase_superfam"/>
</dbReference>
<evidence type="ECO:0000313" key="2">
    <source>
        <dbReference type="EMBL" id="RKN38888.1"/>
    </source>
</evidence>
<dbReference type="Gene3D" id="3.40.50.1240">
    <property type="entry name" value="Phosphoglycerate mutase-like"/>
    <property type="match status" value="1"/>
</dbReference>
<dbReference type="RefSeq" id="WP_120732682.1">
    <property type="nucleotide sequence ID" value="NZ_RBAK01000019.1"/>
</dbReference>
<gene>
    <name evidence="2" type="ORF">D7223_30095</name>
</gene>
<proteinExistence type="predicted"/>
<dbReference type="InterPro" id="IPR051021">
    <property type="entry name" value="Mito_Ser/Thr_phosphatase"/>
</dbReference>
<organism evidence="2 3">
    <name type="scientific">Micromonospora endolithica</name>
    <dbReference type="NCBI Taxonomy" id="230091"/>
    <lineage>
        <taxon>Bacteria</taxon>
        <taxon>Bacillati</taxon>
        <taxon>Actinomycetota</taxon>
        <taxon>Actinomycetes</taxon>
        <taxon>Micromonosporales</taxon>
        <taxon>Micromonosporaceae</taxon>
        <taxon>Micromonospora</taxon>
    </lineage>
</organism>
<dbReference type="InterPro" id="IPR013078">
    <property type="entry name" value="His_Pase_superF_clade-1"/>
</dbReference>
<sequence>MPTRLLLLARHGEQEQDGAGLSERGRRQAVLLGERLSRVPLAAVHHGPLPRAAETAALVARSLPGVPVHATDLAGDHLPHRTDPAGLPSAYARFLDGLTEAERVDGPRVTAAAARHFGRPPDAGDVTELVVTHAFLVGWLVRDALDAPEPRWLGLNPLNCGLTVIRYTDGLPPRLVAFNDAAHLPAELRGTGLPPEYQV</sequence>
<dbReference type="SUPFAM" id="SSF53254">
    <property type="entry name" value="Phosphoglycerate mutase-like"/>
    <property type="match status" value="1"/>
</dbReference>
<protein>
    <submittedName>
        <fullName evidence="2">Histidine phosphatase family protein</fullName>
    </submittedName>
</protein>